<dbReference type="OrthoDB" id="9815825at2"/>
<organism evidence="3 4">
    <name type="scientific">Gloeothece verrucosa (strain PCC 7822)</name>
    <name type="common">Cyanothece sp. (strain PCC 7822)</name>
    <dbReference type="NCBI Taxonomy" id="497965"/>
    <lineage>
        <taxon>Bacteria</taxon>
        <taxon>Bacillati</taxon>
        <taxon>Cyanobacteriota</taxon>
        <taxon>Cyanophyceae</taxon>
        <taxon>Oscillatoriophycideae</taxon>
        <taxon>Chroococcales</taxon>
        <taxon>Aphanothecaceae</taxon>
        <taxon>Gloeothece</taxon>
        <taxon>Gloeothece verrucosa</taxon>
    </lineage>
</organism>
<dbReference type="Gene3D" id="3.30.360.10">
    <property type="entry name" value="Dihydrodipicolinate Reductase, domain 2"/>
    <property type="match status" value="1"/>
</dbReference>
<dbReference type="Gene3D" id="3.40.50.720">
    <property type="entry name" value="NAD(P)-binding Rossmann-like Domain"/>
    <property type="match status" value="1"/>
</dbReference>
<dbReference type="Proteomes" id="UP000008206">
    <property type="component" value="Chromosome"/>
</dbReference>
<dbReference type="Pfam" id="PF01408">
    <property type="entry name" value="GFO_IDH_MocA"/>
    <property type="match status" value="1"/>
</dbReference>
<feature type="domain" description="GFO/IDH/MocA-like oxidoreductase" evidence="2">
    <location>
        <begin position="135"/>
        <end position="245"/>
    </location>
</feature>
<dbReference type="InterPro" id="IPR051450">
    <property type="entry name" value="Gfo/Idh/MocA_Oxidoreductases"/>
</dbReference>
<keyword evidence="4" id="KW-1185">Reference proteome</keyword>
<gene>
    <name evidence="3" type="ordered locus">Cyan7822_3892</name>
</gene>
<dbReference type="STRING" id="497965.Cyan7822_3892"/>
<dbReference type="GO" id="GO:0000166">
    <property type="term" value="F:nucleotide binding"/>
    <property type="evidence" value="ECO:0007669"/>
    <property type="project" value="InterPro"/>
</dbReference>
<dbReference type="HOGENOM" id="CLU_023194_10_2_3"/>
<evidence type="ECO:0000313" key="4">
    <source>
        <dbReference type="Proteomes" id="UP000008206"/>
    </source>
</evidence>
<feature type="domain" description="Gfo/Idh/MocA-like oxidoreductase N-terminal" evidence="1">
    <location>
        <begin position="3"/>
        <end position="126"/>
    </location>
</feature>
<dbReference type="InterPro" id="IPR036291">
    <property type="entry name" value="NAD(P)-bd_dom_sf"/>
</dbReference>
<dbReference type="InterPro" id="IPR055170">
    <property type="entry name" value="GFO_IDH_MocA-like_dom"/>
</dbReference>
<reference evidence="4" key="1">
    <citation type="journal article" date="2011" name="MBio">
        <title>Novel metabolic attributes of the genus Cyanothece, comprising a group of unicellular nitrogen-fixing Cyanobacteria.</title>
        <authorList>
            <person name="Bandyopadhyay A."/>
            <person name="Elvitigala T."/>
            <person name="Welsh E."/>
            <person name="Stockel J."/>
            <person name="Liberton M."/>
            <person name="Min H."/>
            <person name="Sherman L.A."/>
            <person name="Pakrasi H.B."/>
        </authorList>
    </citation>
    <scope>NUCLEOTIDE SEQUENCE [LARGE SCALE GENOMIC DNA]</scope>
    <source>
        <strain evidence="4">PCC 7822</strain>
    </source>
</reference>
<dbReference type="eggNOG" id="COG0673">
    <property type="taxonomic scope" value="Bacteria"/>
</dbReference>
<protein>
    <submittedName>
        <fullName evidence="3">Oxidoreductase domain protein</fullName>
    </submittedName>
</protein>
<dbReference type="EMBL" id="CP002198">
    <property type="protein sequence ID" value="ADN15823.1"/>
    <property type="molecule type" value="Genomic_DNA"/>
</dbReference>
<evidence type="ECO:0000259" key="1">
    <source>
        <dbReference type="Pfam" id="PF01408"/>
    </source>
</evidence>
<dbReference type="SUPFAM" id="SSF55347">
    <property type="entry name" value="Glyceraldehyde-3-phosphate dehydrogenase-like, C-terminal domain"/>
    <property type="match status" value="1"/>
</dbReference>
<sequence length="336" mass="37997">MTIHIAILGVGRWGVHWVRNFLQHPDTQVIAIVDPFRERLTQCQKQFKLDEQQIILATEWETIRDLKTLDAVVVATPASSHYSLITDALHQGYHVLAEKPLTLNPDECRTLTELAKQQQRQLFIDHTYLFHPAVQQGQQIVKGGKLGELRYGYASRTHIGPIRQDVDALWDLAIHDIAIFNHWLGQTPNRVQARGKIWLQPEKGLADLVWVTLTYPDGFEASIHLCWLNPDKQRRLCLLGTEGNLIFDEMSPTPLIWQQGYVQPQGELFLPAGVSTSVIEVEKAEPLGRVCHEFIKAIQSQQTPSIASAQTATQLVEILSALTQSMQEQGKTITLK</sequence>
<evidence type="ECO:0000259" key="2">
    <source>
        <dbReference type="Pfam" id="PF22725"/>
    </source>
</evidence>
<name>E0UK61_GLOV7</name>
<dbReference type="AlphaFoldDB" id="E0UK61"/>
<dbReference type="RefSeq" id="WP_013323891.1">
    <property type="nucleotide sequence ID" value="NC_014501.1"/>
</dbReference>
<accession>E0UK61</accession>
<dbReference type="PANTHER" id="PTHR43377">
    <property type="entry name" value="BILIVERDIN REDUCTASE A"/>
    <property type="match status" value="1"/>
</dbReference>
<dbReference type="SUPFAM" id="SSF51735">
    <property type="entry name" value="NAD(P)-binding Rossmann-fold domains"/>
    <property type="match status" value="1"/>
</dbReference>
<dbReference type="Pfam" id="PF22725">
    <property type="entry name" value="GFO_IDH_MocA_C3"/>
    <property type="match status" value="1"/>
</dbReference>
<proteinExistence type="predicted"/>
<dbReference type="KEGG" id="cyj:Cyan7822_3892"/>
<dbReference type="InterPro" id="IPR000683">
    <property type="entry name" value="Gfo/Idh/MocA-like_OxRdtase_N"/>
</dbReference>
<dbReference type="PANTHER" id="PTHR43377:SF6">
    <property type="entry name" value="GFO_IDH_MOCA-LIKE OXIDOREDUCTASE N-TERMINAL DOMAIN-CONTAINING PROTEIN"/>
    <property type="match status" value="1"/>
</dbReference>
<evidence type="ECO:0000313" key="3">
    <source>
        <dbReference type="EMBL" id="ADN15823.1"/>
    </source>
</evidence>